<dbReference type="PANTHER" id="PTHR42789:SF1">
    <property type="entry name" value="D-ISOMER SPECIFIC 2-HYDROXYACID DEHYDROGENASE FAMILY PROTEIN (AFU_ORTHOLOGUE AFUA_6G10090)"/>
    <property type="match status" value="1"/>
</dbReference>
<sequence length="325" mass="34084">MKAWFIDCTPELAALFDAGAAPVPPGVRVHRGDPDAAAILAMAQDAQVLMVEHTVIPDAVFARAPGLRAIVFMGTGAGTYVDAALAARHGVAVLTTPGYGSVAVAEHAFALMMAGARRIARMDREIRAGLWQPRGGLQLAGRKVAVLGLGGIGRAFAERCAAFGMTVAGWNRSALDHPHYCPDPEEALRGADVVSLHLTLNQATRGFLDAARLALPAPGFLLVNTARSQLIDPAALTAALDSGQVGHLATDVFDAEPVAPDDPLLARDDVTLTAHAAYMTRDAYLELWKRTCAQVQAARDGSAQGRAAPARSGESVPQDARPRLP</sequence>
<dbReference type="InterPro" id="IPR006140">
    <property type="entry name" value="D-isomer_DH_NAD-bd"/>
</dbReference>
<accession>A0A1V0GTB3</accession>
<evidence type="ECO:0000259" key="6">
    <source>
        <dbReference type="Pfam" id="PF00389"/>
    </source>
</evidence>
<dbReference type="Pfam" id="PF02826">
    <property type="entry name" value="2-Hacid_dh_C"/>
    <property type="match status" value="1"/>
</dbReference>
<dbReference type="GO" id="GO:0016616">
    <property type="term" value="F:oxidoreductase activity, acting on the CH-OH group of donors, NAD or NADP as acceptor"/>
    <property type="evidence" value="ECO:0007669"/>
    <property type="project" value="InterPro"/>
</dbReference>
<organism evidence="8 9">
    <name type="scientific">Paracoccus yeei</name>
    <dbReference type="NCBI Taxonomy" id="147645"/>
    <lineage>
        <taxon>Bacteria</taxon>
        <taxon>Pseudomonadati</taxon>
        <taxon>Pseudomonadota</taxon>
        <taxon>Alphaproteobacteria</taxon>
        <taxon>Rhodobacterales</taxon>
        <taxon>Paracoccaceae</taxon>
        <taxon>Paracoccus</taxon>
    </lineage>
</organism>
<dbReference type="InterPro" id="IPR050857">
    <property type="entry name" value="D-2-hydroxyacid_DH"/>
</dbReference>
<evidence type="ECO:0000313" key="9">
    <source>
        <dbReference type="Proteomes" id="UP000191257"/>
    </source>
</evidence>
<keyword evidence="2 4" id="KW-0560">Oxidoreductase</keyword>
<evidence type="ECO:0000256" key="4">
    <source>
        <dbReference type="RuleBase" id="RU003719"/>
    </source>
</evidence>
<reference evidence="8" key="1">
    <citation type="submission" date="2017-12" db="EMBL/GenBank/DDBJ databases">
        <title>FDA dAtabase for Regulatory Grade micrObial Sequences (FDA-ARGOS): Supporting development and validation of Infectious Disease Dx tests.</title>
        <authorList>
            <person name="Campos J."/>
            <person name="Goldberg B."/>
            <person name="Tallon L."/>
            <person name="Sadzewicz L."/>
            <person name="Sengamalay N."/>
            <person name="Ott S."/>
            <person name="Godinez A."/>
            <person name="Nagaraj S."/>
            <person name="Vyas G."/>
            <person name="Aluvathingal J."/>
            <person name="Nadendla S."/>
            <person name="Geyer C."/>
            <person name="Nandy P."/>
            <person name="Hobson J."/>
            <person name="Sichtig H."/>
        </authorList>
    </citation>
    <scope>NUCLEOTIDE SEQUENCE</scope>
    <source>
        <strain evidence="8">FDAARGOS_252</strain>
    </source>
</reference>
<dbReference type="EMBL" id="CP020442">
    <property type="protein sequence ID" value="ARC37104.1"/>
    <property type="molecule type" value="Genomic_DNA"/>
</dbReference>
<dbReference type="AlphaFoldDB" id="A0A1V0GTB3"/>
<proteinExistence type="inferred from homology"/>
<keyword evidence="3" id="KW-0520">NAD</keyword>
<evidence type="ECO:0000313" key="8">
    <source>
        <dbReference type="EMBL" id="ARC37104.1"/>
    </source>
</evidence>
<evidence type="ECO:0000256" key="3">
    <source>
        <dbReference type="ARBA" id="ARBA00023027"/>
    </source>
</evidence>
<dbReference type="STRING" id="147645.A6J80_12630"/>
<dbReference type="GO" id="GO:0051287">
    <property type="term" value="F:NAD binding"/>
    <property type="evidence" value="ECO:0007669"/>
    <property type="project" value="InterPro"/>
</dbReference>
<dbReference type="SUPFAM" id="SSF52283">
    <property type="entry name" value="Formate/glycerate dehydrogenase catalytic domain-like"/>
    <property type="match status" value="1"/>
</dbReference>
<feature type="region of interest" description="Disordered" evidence="5">
    <location>
        <begin position="299"/>
        <end position="325"/>
    </location>
</feature>
<gene>
    <name evidence="8" type="ORF">A6J80_12630</name>
</gene>
<evidence type="ECO:0000256" key="5">
    <source>
        <dbReference type="SAM" id="MobiDB-lite"/>
    </source>
</evidence>
<feature type="domain" description="D-isomer specific 2-hydroxyacid dehydrogenase catalytic" evidence="6">
    <location>
        <begin position="27"/>
        <end position="302"/>
    </location>
</feature>
<evidence type="ECO:0000256" key="1">
    <source>
        <dbReference type="ARBA" id="ARBA00005854"/>
    </source>
</evidence>
<dbReference type="SUPFAM" id="SSF51735">
    <property type="entry name" value="NAD(P)-binding Rossmann-fold domains"/>
    <property type="match status" value="1"/>
</dbReference>
<dbReference type="RefSeq" id="WP_080621726.1">
    <property type="nucleotide sequence ID" value="NZ_CAWMZI010000001.1"/>
</dbReference>
<feature type="domain" description="D-isomer specific 2-hydroxyacid dehydrogenase NAD-binding" evidence="7">
    <location>
        <begin position="109"/>
        <end position="277"/>
    </location>
</feature>
<dbReference type="Pfam" id="PF00389">
    <property type="entry name" value="2-Hacid_dh"/>
    <property type="match status" value="1"/>
</dbReference>
<evidence type="ECO:0000256" key="2">
    <source>
        <dbReference type="ARBA" id="ARBA00023002"/>
    </source>
</evidence>
<dbReference type="KEGG" id="pye:A6J80_12630"/>
<evidence type="ECO:0000259" key="7">
    <source>
        <dbReference type="Pfam" id="PF02826"/>
    </source>
</evidence>
<dbReference type="InterPro" id="IPR036291">
    <property type="entry name" value="NAD(P)-bd_dom_sf"/>
</dbReference>
<comment type="similarity">
    <text evidence="1 4">Belongs to the D-isomer specific 2-hydroxyacid dehydrogenase family.</text>
</comment>
<dbReference type="Gene3D" id="3.40.50.720">
    <property type="entry name" value="NAD(P)-binding Rossmann-like Domain"/>
    <property type="match status" value="2"/>
</dbReference>
<name>A0A1V0GTB3_9RHOB</name>
<dbReference type="eggNOG" id="COG0111">
    <property type="taxonomic scope" value="Bacteria"/>
</dbReference>
<protein>
    <submittedName>
        <fullName evidence="8">Glycerate dehydrogenase</fullName>
    </submittedName>
</protein>
<dbReference type="PANTHER" id="PTHR42789">
    <property type="entry name" value="D-ISOMER SPECIFIC 2-HYDROXYACID DEHYDROGENASE FAMILY PROTEIN (AFU_ORTHOLOGUE AFUA_6G10090)"/>
    <property type="match status" value="1"/>
</dbReference>
<keyword evidence="9" id="KW-1185">Reference proteome</keyword>
<dbReference type="InterPro" id="IPR006139">
    <property type="entry name" value="D-isomer_2_OHA_DH_cat_dom"/>
</dbReference>
<dbReference type="Proteomes" id="UP000191257">
    <property type="component" value="Chromosome"/>
</dbReference>